<feature type="transmembrane region" description="Helical" evidence="10">
    <location>
        <begin position="211"/>
        <end position="234"/>
    </location>
</feature>
<keyword evidence="6 10" id="KW-1133">Transmembrane helix</keyword>
<feature type="transmembrane region" description="Helical" evidence="10">
    <location>
        <begin position="311"/>
        <end position="330"/>
    </location>
</feature>
<evidence type="ECO:0000256" key="2">
    <source>
        <dbReference type="ARBA" id="ARBA00005751"/>
    </source>
</evidence>
<keyword evidence="8 10" id="KW-0472">Membrane</keyword>
<dbReference type="PANTHER" id="PTHR10906">
    <property type="entry name" value="SECY/SEC61-ALPHA FAMILY MEMBER"/>
    <property type="match status" value="1"/>
</dbReference>
<protein>
    <recommendedName>
        <fullName evidence="9 10">Protein translocase subunit SecY</fullName>
    </recommendedName>
</protein>
<keyword evidence="10" id="KW-1003">Cell membrane</keyword>
<keyword evidence="7 10" id="KW-0811">Translocation</keyword>
<feature type="transmembrane region" description="Helical" evidence="10">
    <location>
        <begin position="368"/>
        <end position="390"/>
    </location>
</feature>
<keyword evidence="4 10" id="KW-0812">Transmembrane</keyword>
<dbReference type="PIRSF" id="PIRSF004557">
    <property type="entry name" value="SecY"/>
    <property type="match status" value="1"/>
</dbReference>
<dbReference type="FunFam" id="1.10.3370.10:FF:000001">
    <property type="entry name" value="Preprotein translocase subunit SecY"/>
    <property type="match status" value="1"/>
</dbReference>
<dbReference type="NCBIfam" id="TIGR00967">
    <property type="entry name" value="3a0501s007"/>
    <property type="match status" value="1"/>
</dbReference>
<reference evidence="14 15" key="1">
    <citation type="submission" date="2016-04" db="EMBL/GenBank/DDBJ databases">
        <title>Complete genome sequence of Bacillus oceanisediminis strain 2691.</title>
        <authorList>
            <person name="Jeong H."/>
            <person name="Kim H.J."/>
            <person name="Lee D.-W."/>
        </authorList>
    </citation>
    <scope>NUCLEOTIDE SEQUENCE [LARGE SCALE GENOMIC DNA]</scope>
    <source>
        <strain evidence="14 15">2691</strain>
    </source>
</reference>
<dbReference type="InterPro" id="IPR026593">
    <property type="entry name" value="SecY"/>
</dbReference>
<sequence>MFQTISNFMRVGDIRRKIIFTLLMLIVFRIGTFIPVPGVNADLLKAQDELNVFGVLNTFGGGALLNFSILAMGIMPYITASIIVQLLQMDVVPKFTEWSKQGEVGRRKLAQFTRYFTIVLGFIQALGMSYGFNNLAGGMLIENPGITSYLLIAVVLTAGTAFLMWLGEQITSKGVGNGISIIIFAGIAAGIPSTVNQIYAQQFENAGEQLFLRIVTVVLILVAVIAIVVGTIFIQQALRKIPIQYAKRVTAGKNSAGGQSTHLPLKVNAAGVIPVIFAISFIITPRTIAGFFEQNDVTLWIQRIFDYTSPIGMVIYSALIIAFTYFYAFIQVNPEQVAENLKKQGGYIPGIRPGNNTQEYLTRVLYRLTLVGALFLTVISILPVFFINIAGLPESAQIGGTSLLIVVGVALETMKQLEAQLVKRHYKGFIK</sequence>
<dbReference type="AlphaFoldDB" id="A0A160M5V5"/>
<evidence type="ECO:0000256" key="10">
    <source>
        <dbReference type="HAMAP-Rule" id="MF_01465"/>
    </source>
</evidence>
<dbReference type="GO" id="GO:0006605">
    <property type="term" value="P:protein targeting"/>
    <property type="evidence" value="ECO:0007669"/>
    <property type="project" value="UniProtKB-UniRule"/>
</dbReference>
<dbReference type="GO" id="GO:0043952">
    <property type="term" value="P:protein transport by the Sec complex"/>
    <property type="evidence" value="ECO:0007669"/>
    <property type="project" value="UniProtKB-UniRule"/>
</dbReference>
<dbReference type="eggNOG" id="COG0201">
    <property type="taxonomic scope" value="Bacteria"/>
</dbReference>
<dbReference type="InterPro" id="IPR002208">
    <property type="entry name" value="SecY/SEC61-alpha"/>
</dbReference>
<dbReference type="InterPro" id="IPR023201">
    <property type="entry name" value="SecY_dom_sf"/>
</dbReference>
<keyword evidence="5 10" id="KW-0653">Protein transport</keyword>
<keyword evidence="3 10" id="KW-0813">Transport</keyword>
<comment type="function">
    <text evidence="10 11">The central subunit of the protein translocation channel SecYEG. Consists of two halves formed by TMs 1-5 and 6-10. These two domains form a lateral gate at the front which open onto the bilayer between TMs 2 and 7, and are clamped together by SecE at the back. The channel is closed by both a pore ring composed of hydrophobic SecY resides and a short helix (helix 2A) on the extracellular side of the membrane which forms a plug. The plug probably moves laterally to allow the channel to open. The ring and the pore may move independently.</text>
</comment>
<evidence type="ECO:0000256" key="4">
    <source>
        <dbReference type="ARBA" id="ARBA00022692"/>
    </source>
</evidence>
<proteinExistence type="inferred from homology"/>
<accession>A0A160M5V5</accession>
<dbReference type="STRING" id="1196031.A361_00835"/>
<evidence type="ECO:0000313" key="14">
    <source>
        <dbReference type="EMBL" id="AND37776.1"/>
    </source>
</evidence>
<dbReference type="Proteomes" id="UP000077856">
    <property type="component" value="Chromosome"/>
</dbReference>
<evidence type="ECO:0000256" key="6">
    <source>
        <dbReference type="ARBA" id="ARBA00022989"/>
    </source>
</evidence>
<evidence type="ECO:0000256" key="12">
    <source>
        <dbReference type="RuleBase" id="RU003484"/>
    </source>
</evidence>
<dbReference type="Gene3D" id="1.10.3370.10">
    <property type="entry name" value="SecY subunit domain"/>
    <property type="match status" value="1"/>
</dbReference>
<feature type="transmembrane region" description="Helical" evidence="10">
    <location>
        <begin position="18"/>
        <end position="39"/>
    </location>
</feature>
<evidence type="ECO:0000256" key="11">
    <source>
        <dbReference type="RuleBase" id="RU000537"/>
    </source>
</evidence>
<name>A0A160M5V5_9BACI</name>
<evidence type="ECO:0000256" key="5">
    <source>
        <dbReference type="ARBA" id="ARBA00022927"/>
    </source>
</evidence>
<evidence type="ECO:0000256" key="13">
    <source>
        <dbReference type="RuleBase" id="RU004349"/>
    </source>
</evidence>
<dbReference type="SUPFAM" id="SSF103491">
    <property type="entry name" value="Preprotein translocase SecY subunit"/>
    <property type="match status" value="1"/>
</dbReference>
<feature type="transmembrane region" description="Helical" evidence="10">
    <location>
        <begin position="396"/>
        <end position="414"/>
    </location>
</feature>
<organism evidence="14 15">
    <name type="scientific">Cytobacillus oceanisediminis 2691</name>
    <dbReference type="NCBI Taxonomy" id="1196031"/>
    <lineage>
        <taxon>Bacteria</taxon>
        <taxon>Bacillati</taxon>
        <taxon>Bacillota</taxon>
        <taxon>Bacilli</taxon>
        <taxon>Bacillales</taxon>
        <taxon>Bacillaceae</taxon>
        <taxon>Cytobacillus</taxon>
    </lineage>
</organism>
<feature type="transmembrane region" description="Helical" evidence="10">
    <location>
        <begin position="269"/>
        <end position="291"/>
    </location>
</feature>
<comment type="subunit">
    <text evidence="10">Component of the Sec protein translocase complex. Heterotrimer consisting of SecY, SecE and SecG subunits. The heterotrimers can form oligomers, although 1 heterotrimer is thought to be able to translocate proteins. Interacts with the ribosome. Interacts with SecDF, and other proteins may be involved. Interacts with SecA.</text>
</comment>
<dbReference type="PROSITE" id="PS00756">
    <property type="entry name" value="SECY_2"/>
    <property type="match status" value="1"/>
</dbReference>
<dbReference type="Pfam" id="PF00344">
    <property type="entry name" value="SecY"/>
    <property type="match status" value="1"/>
</dbReference>
<dbReference type="HAMAP" id="MF_01465">
    <property type="entry name" value="SecY"/>
    <property type="match status" value="1"/>
</dbReference>
<evidence type="ECO:0000256" key="1">
    <source>
        <dbReference type="ARBA" id="ARBA00004141"/>
    </source>
</evidence>
<dbReference type="EMBL" id="CP015506">
    <property type="protein sequence ID" value="AND37776.1"/>
    <property type="molecule type" value="Genomic_DNA"/>
</dbReference>
<dbReference type="PRINTS" id="PR00303">
    <property type="entry name" value="SECYTRNLCASE"/>
</dbReference>
<dbReference type="GO" id="GO:0005886">
    <property type="term" value="C:plasma membrane"/>
    <property type="evidence" value="ECO:0007669"/>
    <property type="project" value="UniProtKB-SubCell"/>
</dbReference>
<dbReference type="GO" id="GO:0065002">
    <property type="term" value="P:intracellular protein transmembrane transport"/>
    <property type="evidence" value="ECO:0007669"/>
    <property type="project" value="UniProtKB-UniRule"/>
</dbReference>
<feature type="transmembrane region" description="Helical" evidence="10">
    <location>
        <begin position="59"/>
        <end position="84"/>
    </location>
</feature>
<dbReference type="RefSeq" id="WP_009336600.1">
    <property type="nucleotide sequence ID" value="NZ_CP015506.1"/>
</dbReference>
<evidence type="ECO:0000256" key="3">
    <source>
        <dbReference type="ARBA" id="ARBA00022448"/>
    </source>
</evidence>
<evidence type="ECO:0000256" key="8">
    <source>
        <dbReference type="ARBA" id="ARBA00023136"/>
    </source>
</evidence>
<dbReference type="KEGG" id="bon:A361_00835"/>
<comment type="subcellular location">
    <subcellularLocation>
        <location evidence="10">Cell membrane</location>
        <topology evidence="10">Multi-pass membrane protein</topology>
    </subcellularLocation>
    <subcellularLocation>
        <location evidence="1 12">Membrane</location>
        <topology evidence="1 12">Multi-pass membrane protein</topology>
    </subcellularLocation>
</comment>
<evidence type="ECO:0000256" key="7">
    <source>
        <dbReference type="ARBA" id="ARBA00023010"/>
    </source>
</evidence>
<gene>
    <name evidence="10" type="primary">secY</name>
    <name evidence="14" type="ORF">A361_00835</name>
</gene>
<feature type="transmembrane region" description="Helical" evidence="10">
    <location>
        <begin position="115"/>
        <end position="133"/>
    </location>
</feature>
<evidence type="ECO:0000313" key="15">
    <source>
        <dbReference type="Proteomes" id="UP000077856"/>
    </source>
</evidence>
<comment type="similarity">
    <text evidence="2 10 13">Belongs to the SecY/SEC61-alpha family.</text>
</comment>
<feature type="transmembrane region" description="Helical" evidence="10">
    <location>
        <begin position="145"/>
        <end position="166"/>
    </location>
</feature>
<dbReference type="PROSITE" id="PS00755">
    <property type="entry name" value="SECY_1"/>
    <property type="match status" value="1"/>
</dbReference>
<dbReference type="InterPro" id="IPR030659">
    <property type="entry name" value="SecY_CS"/>
</dbReference>
<evidence type="ECO:0000256" key="9">
    <source>
        <dbReference type="ARBA" id="ARBA00039733"/>
    </source>
</evidence>
<feature type="transmembrane region" description="Helical" evidence="10">
    <location>
        <begin position="178"/>
        <end position="199"/>
    </location>
</feature>